<dbReference type="Proteomes" id="UP000799754">
    <property type="component" value="Unassembled WGS sequence"/>
</dbReference>
<keyword evidence="2" id="KW-1185">Reference proteome</keyword>
<dbReference type="EMBL" id="MU006725">
    <property type="protein sequence ID" value="KAF2625516.1"/>
    <property type="molecule type" value="Genomic_DNA"/>
</dbReference>
<accession>A0ACB6RUF0</accession>
<organism evidence="1 2">
    <name type="scientific">Macroventuria anomochaeta</name>
    <dbReference type="NCBI Taxonomy" id="301207"/>
    <lineage>
        <taxon>Eukaryota</taxon>
        <taxon>Fungi</taxon>
        <taxon>Dikarya</taxon>
        <taxon>Ascomycota</taxon>
        <taxon>Pezizomycotina</taxon>
        <taxon>Dothideomycetes</taxon>
        <taxon>Pleosporomycetidae</taxon>
        <taxon>Pleosporales</taxon>
        <taxon>Pleosporineae</taxon>
        <taxon>Didymellaceae</taxon>
        <taxon>Macroventuria</taxon>
    </lineage>
</organism>
<sequence length="123" mass="13966">MNSNEMISERARLTLSDAFSTYPPLLAKRAQGSVSAGYYTPNIRRIPGAETLPVTIQARSSDLRPLPRKSVKLSWVYCSSVTSLPAVRIAPRIERHHQYFDLERVLLPPHLFDRYAVNVIVCR</sequence>
<evidence type="ECO:0000313" key="2">
    <source>
        <dbReference type="Proteomes" id="UP000799754"/>
    </source>
</evidence>
<name>A0ACB6RUF0_9PLEO</name>
<gene>
    <name evidence="1" type="ORF">BU25DRAFT_412555</name>
</gene>
<reference evidence="1" key="1">
    <citation type="journal article" date="2020" name="Stud. Mycol.">
        <title>101 Dothideomycetes genomes: a test case for predicting lifestyles and emergence of pathogens.</title>
        <authorList>
            <person name="Haridas S."/>
            <person name="Albert R."/>
            <person name="Binder M."/>
            <person name="Bloem J."/>
            <person name="Labutti K."/>
            <person name="Salamov A."/>
            <person name="Andreopoulos B."/>
            <person name="Baker S."/>
            <person name="Barry K."/>
            <person name="Bills G."/>
            <person name="Bluhm B."/>
            <person name="Cannon C."/>
            <person name="Castanera R."/>
            <person name="Culley D."/>
            <person name="Daum C."/>
            <person name="Ezra D."/>
            <person name="Gonzalez J."/>
            <person name="Henrissat B."/>
            <person name="Kuo A."/>
            <person name="Liang C."/>
            <person name="Lipzen A."/>
            <person name="Lutzoni F."/>
            <person name="Magnuson J."/>
            <person name="Mondo S."/>
            <person name="Nolan M."/>
            <person name="Ohm R."/>
            <person name="Pangilinan J."/>
            <person name="Park H.-J."/>
            <person name="Ramirez L."/>
            <person name="Alfaro M."/>
            <person name="Sun H."/>
            <person name="Tritt A."/>
            <person name="Yoshinaga Y."/>
            <person name="Zwiers L.-H."/>
            <person name="Turgeon B."/>
            <person name="Goodwin S."/>
            <person name="Spatafora J."/>
            <person name="Crous P."/>
            <person name="Grigoriev I."/>
        </authorList>
    </citation>
    <scope>NUCLEOTIDE SEQUENCE</scope>
    <source>
        <strain evidence="1">CBS 525.71</strain>
    </source>
</reference>
<comment type="caution">
    <text evidence="1">The sequence shown here is derived from an EMBL/GenBank/DDBJ whole genome shotgun (WGS) entry which is preliminary data.</text>
</comment>
<protein>
    <submittedName>
        <fullName evidence="1">Uncharacterized protein</fullName>
    </submittedName>
</protein>
<evidence type="ECO:0000313" key="1">
    <source>
        <dbReference type="EMBL" id="KAF2625516.1"/>
    </source>
</evidence>
<proteinExistence type="predicted"/>